<dbReference type="Proteomes" id="UP000224006">
    <property type="component" value="Chromosome XIII"/>
</dbReference>
<evidence type="ECO:0000313" key="9">
    <source>
        <dbReference type="EMBL" id="PFH31158.1"/>
    </source>
</evidence>
<evidence type="ECO:0000256" key="6">
    <source>
        <dbReference type="PROSITE-ProRule" id="PRU00259"/>
    </source>
</evidence>
<dbReference type="Pfam" id="PF00514">
    <property type="entry name" value="Arm"/>
    <property type="match status" value="8"/>
</dbReference>
<feature type="repeat" description="ARM" evidence="6">
    <location>
        <begin position="217"/>
        <end position="246"/>
    </location>
</feature>
<dbReference type="InterPro" id="IPR000225">
    <property type="entry name" value="Armadillo"/>
</dbReference>
<evidence type="ECO:0000313" key="10">
    <source>
        <dbReference type="Proteomes" id="UP000224006"/>
    </source>
</evidence>
<evidence type="ECO:0000256" key="2">
    <source>
        <dbReference type="ARBA" id="ARBA00022448"/>
    </source>
</evidence>
<dbReference type="SUPFAM" id="SSF48371">
    <property type="entry name" value="ARM repeat"/>
    <property type="match status" value="1"/>
</dbReference>
<keyword evidence="2 5" id="KW-0813">Transport</keyword>
<dbReference type="FunFam" id="1.25.10.10:FF:000021">
    <property type="entry name" value="Importin subunit alpha"/>
    <property type="match status" value="1"/>
</dbReference>
<dbReference type="InterPro" id="IPR036975">
    <property type="entry name" value="Importin-a_IBB_sf"/>
</dbReference>
<dbReference type="InterPro" id="IPR024931">
    <property type="entry name" value="Importin_alpha"/>
</dbReference>
<dbReference type="GO" id="GO:0005634">
    <property type="term" value="C:nucleus"/>
    <property type="evidence" value="ECO:0007669"/>
    <property type="project" value="UniProtKB-ARBA"/>
</dbReference>
<dbReference type="Gene3D" id="1.20.5.690">
    <property type="entry name" value="Importin-alpha, importin-beta-binding domain"/>
    <property type="match status" value="1"/>
</dbReference>
<dbReference type="RefSeq" id="XP_029215167.1">
    <property type="nucleotide sequence ID" value="XM_029361700.1"/>
</dbReference>
<keyword evidence="4 5" id="KW-0653">Protein transport</keyword>
<dbReference type="Pfam" id="PF01749">
    <property type="entry name" value="IBB"/>
    <property type="match status" value="1"/>
</dbReference>
<dbReference type="EMBL" id="NWUJ01000016">
    <property type="protein sequence ID" value="PFH31158.1"/>
    <property type="molecule type" value="Genomic_DNA"/>
</dbReference>
<sequence length="553" mass="60086">MERKLADRRSNFKKNFEDPRRKREDLQLQIRKTHREQNLAKKRAEALDSQDGGALAGQGGGAIFGMGGLGDGGMGVTGQQAQENAFKFEHLPQMMAMLSSGDPTQEFEATEQFRRALSIESRPPIQEVIEAGAVPLFVKFLQRKDQPRLQFEAAWALTNIASGTQEQTQVVIQHGAIPIFVELLSSPAEDVREQAVWALGNIAGDSPQCRDLVLQAGVLSPLLAQLNDPEAKFTMQRNATWTLSNLCRGKPQPPFEWVQPALTTLAKLIYSTDAEVLTDACWALSYISDGPNDRIEAVIEAGVSRRLVELLGHKSSLVQTPALRTVGNIVTGNDRQTQMVILCGAVPALLKLLSSPKKAIRKEACWTISNITAGNRDQIQQVIDAGLIHPLIELLSTADFDVRKEAAWAISNAASGGSNVQVEALVECGCIKPLCNLLAVQDSKIVSVALEALENILRVGKVKKEQLQLAENPFCQLIEQADGVTIIEKLQDAANQDIYEKAWRIICNYFSFEEADVDDVDVDAGAGAGMAAEAGQMSAFGASAPQGGFNFGQ</sequence>
<accession>A0A2A9LXE5</accession>
<feature type="repeat" description="ARM" evidence="6">
    <location>
        <begin position="344"/>
        <end position="386"/>
    </location>
</feature>
<dbReference type="GO" id="GO:0061608">
    <property type="term" value="F:nuclear import signal receptor activity"/>
    <property type="evidence" value="ECO:0007669"/>
    <property type="project" value="InterPro"/>
</dbReference>
<comment type="similarity">
    <text evidence="1 5">Belongs to the importin alpha family.</text>
</comment>
<name>A0A2A9LXE5_BESBE</name>
<evidence type="ECO:0000256" key="4">
    <source>
        <dbReference type="ARBA" id="ARBA00022927"/>
    </source>
</evidence>
<evidence type="ECO:0000259" key="8">
    <source>
        <dbReference type="PROSITE" id="PS51214"/>
    </source>
</evidence>
<dbReference type="SMART" id="SM00185">
    <property type="entry name" value="ARM"/>
    <property type="match status" value="8"/>
</dbReference>
<dbReference type="PROSITE" id="PS50176">
    <property type="entry name" value="ARM_REPEAT"/>
    <property type="match status" value="5"/>
</dbReference>
<dbReference type="InterPro" id="IPR002652">
    <property type="entry name" value="Importin-a_IBB"/>
</dbReference>
<feature type="region of interest" description="Disordered" evidence="7">
    <location>
        <begin position="1"/>
        <end position="53"/>
    </location>
</feature>
<organism evidence="9 10">
    <name type="scientific">Besnoitia besnoiti</name>
    <name type="common">Apicomplexan protozoan</name>
    <dbReference type="NCBI Taxonomy" id="94643"/>
    <lineage>
        <taxon>Eukaryota</taxon>
        <taxon>Sar</taxon>
        <taxon>Alveolata</taxon>
        <taxon>Apicomplexa</taxon>
        <taxon>Conoidasida</taxon>
        <taxon>Coccidia</taxon>
        <taxon>Eucoccidiorida</taxon>
        <taxon>Eimeriorina</taxon>
        <taxon>Sarcocystidae</taxon>
        <taxon>Besnoitia</taxon>
    </lineage>
</organism>
<evidence type="ECO:0000256" key="7">
    <source>
        <dbReference type="SAM" id="MobiDB-lite"/>
    </source>
</evidence>
<dbReference type="PIRSF" id="PIRSF005673">
    <property type="entry name" value="Importin_alpha"/>
    <property type="match status" value="1"/>
</dbReference>
<dbReference type="AlphaFoldDB" id="A0A2A9LXE5"/>
<gene>
    <name evidence="9" type="ORF">BESB_030320</name>
</gene>
<evidence type="ECO:0000256" key="5">
    <source>
        <dbReference type="PIRNR" id="PIRNR005673"/>
    </source>
</evidence>
<keyword evidence="3" id="KW-0677">Repeat</keyword>
<dbReference type="InterPro" id="IPR011989">
    <property type="entry name" value="ARM-like"/>
</dbReference>
<dbReference type="InterPro" id="IPR032413">
    <property type="entry name" value="Arm_3"/>
</dbReference>
<feature type="compositionally biased region" description="Basic and acidic residues" evidence="7">
    <location>
        <begin position="1"/>
        <end position="26"/>
    </location>
</feature>
<dbReference type="GO" id="GO:0005737">
    <property type="term" value="C:cytoplasm"/>
    <property type="evidence" value="ECO:0007669"/>
    <property type="project" value="InterPro"/>
</dbReference>
<evidence type="ECO:0000256" key="1">
    <source>
        <dbReference type="ARBA" id="ARBA00010394"/>
    </source>
</evidence>
<dbReference type="Pfam" id="PF16186">
    <property type="entry name" value="Arm_3"/>
    <property type="match status" value="1"/>
</dbReference>
<evidence type="ECO:0000256" key="3">
    <source>
        <dbReference type="ARBA" id="ARBA00022737"/>
    </source>
</evidence>
<dbReference type="VEuPathDB" id="ToxoDB:BESB_030320"/>
<feature type="repeat" description="ARM" evidence="6">
    <location>
        <begin position="175"/>
        <end position="217"/>
    </location>
</feature>
<comment type="caution">
    <text evidence="9">The sequence shown here is derived from an EMBL/GenBank/DDBJ whole genome shotgun (WGS) entry which is preliminary data.</text>
</comment>
<protein>
    <recommendedName>
        <fullName evidence="5">Importin subunit alpha</fullName>
    </recommendedName>
</protein>
<dbReference type="PANTHER" id="PTHR23316">
    <property type="entry name" value="IMPORTIN ALPHA"/>
    <property type="match status" value="1"/>
</dbReference>
<dbReference type="GO" id="GO:0006606">
    <property type="term" value="P:protein import into nucleus"/>
    <property type="evidence" value="ECO:0007669"/>
    <property type="project" value="InterPro"/>
</dbReference>
<reference evidence="9 10" key="1">
    <citation type="submission" date="2017-09" db="EMBL/GenBank/DDBJ databases">
        <title>Genome sequencing of Besnoitia besnoiti strain Bb-Ger1.</title>
        <authorList>
            <person name="Schares G."/>
            <person name="Venepally P."/>
            <person name="Lorenzi H.A."/>
        </authorList>
    </citation>
    <scope>NUCLEOTIDE SEQUENCE [LARGE SCALE GENOMIC DNA]</scope>
    <source>
        <strain evidence="9 10">Bb-Ger1</strain>
    </source>
</reference>
<keyword evidence="10" id="KW-1185">Reference proteome</keyword>
<dbReference type="InterPro" id="IPR016024">
    <property type="entry name" value="ARM-type_fold"/>
</dbReference>
<feature type="compositionally biased region" description="Basic and acidic residues" evidence="7">
    <location>
        <begin position="35"/>
        <end position="46"/>
    </location>
</feature>
<feature type="repeat" description="ARM" evidence="6">
    <location>
        <begin position="386"/>
        <end position="419"/>
    </location>
</feature>
<dbReference type="KEGG" id="bbes:BESB_030320"/>
<feature type="domain" description="IBB" evidence="8">
    <location>
        <begin position="1"/>
        <end position="52"/>
    </location>
</feature>
<dbReference type="GeneID" id="40308084"/>
<dbReference type="Gene3D" id="1.25.10.10">
    <property type="entry name" value="Leucine-rich Repeat Variant"/>
    <property type="match status" value="1"/>
</dbReference>
<dbReference type="OrthoDB" id="29145at2759"/>
<proteinExistence type="inferred from homology"/>
<dbReference type="STRING" id="94643.A0A2A9LXE5"/>
<dbReference type="PROSITE" id="PS51214">
    <property type="entry name" value="IBB"/>
    <property type="match status" value="1"/>
</dbReference>
<feature type="repeat" description="ARM" evidence="6">
    <location>
        <begin position="132"/>
        <end position="175"/>
    </location>
</feature>